<protein>
    <submittedName>
        <fullName evidence="3">Uncharacterized protein</fullName>
    </submittedName>
</protein>
<dbReference type="InterPro" id="IPR008972">
    <property type="entry name" value="Cupredoxin"/>
</dbReference>
<keyword evidence="2" id="KW-0732">Signal</keyword>
<dbReference type="Gene3D" id="2.60.40.420">
    <property type="entry name" value="Cupredoxins - blue copper proteins"/>
    <property type="match status" value="1"/>
</dbReference>
<dbReference type="Proteomes" id="UP000030746">
    <property type="component" value="Unassembled WGS sequence"/>
</dbReference>
<sequence length="919" mass="104382">MTKYLNLVFAFVLCMSCMSLVVCKLRFVCPRPVTSRSDLKQTLSSSLISDGDCGQDSSFRFETEYKIITPGPMTVRFEETKNENYSPLSISLHDYENNSTVCLLLDHIPHKNRGHISRTCHTEGYPIGECEGSTYYITVNIPDIVCHRCYLKIRSVIFDEQNKEKVCKDQNNGTNTCHVYYSCSNVRIRPTVSGQGKGMESCEKYASNLLGPWPYRPRKYFKAELSTAAKSYSVLGTAVYDVIRNTVTAGLPRKHFSDGLMKVALSILENSTSNPVEYDIIYSSPIVPGYYTPHNINIPFHNIPSNITQLLMAGEIYLNVFTDDADYIGQLQLKHEERDEGRYEHLATKYSVQGWLFSRPFIGKQAEYPAANYPVGPCAPTARHFISRLYMSDSVKDTVGILAVTLLDSTIHVMLKLCPTYTHISALSLLTGQLMEPSRISVPLQRYTNGYLFTSLYDSEFINERMGTVRFIKSVEILVNETQTIQGSIEEGIYSFMGDITSPHGLAIFQFTHGMWLKYSILMNNLDCDKQWLTLQGGREKEIIKNLTSQIRRQHNHYIAEGYIHDLSSDDILYLWNNQAMLNMRCQHDNSSFTEIIGKLTEPGKWYCNDVKHFHCPIVSLTPGGQPSDEIETFLPPTGLASFVLNRAKVLQYSIYIGDVTKRGLLVATLKDENHLILSINLHRSLTENKVFQAKGELPQTSPDLIDALRLGRFKLYVTNPGLGTTPLTGNLPIIERNQCVQPKKFFVGEKKENWSVESAPFKRLHALYGDSLVFIYNSNTTVYLLNSQEDFESCNMKKSRELFGKTTDNITWMLTYRLPSGSSYFASFPQCDLRPPFKVAISTIEDESVIGDRYSCKESMYKIWRREEVEKYNKRSLVPPVIGGLVAGLAILIIVHLVNRKTQHESSPTLFSQGFQRF</sequence>
<dbReference type="CTD" id="20248902"/>
<reference evidence="3 4" key="1">
    <citation type="journal article" date="2013" name="Nature">
        <title>Insights into bilaterian evolution from three spiralian genomes.</title>
        <authorList>
            <person name="Simakov O."/>
            <person name="Marletaz F."/>
            <person name="Cho S.J."/>
            <person name="Edsinger-Gonzales E."/>
            <person name="Havlak P."/>
            <person name="Hellsten U."/>
            <person name="Kuo D.H."/>
            <person name="Larsson T."/>
            <person name="Lv J."/>
            <person name="Arendt D."/>
            <person name="Savage R."/>
            <person name="Osoegawa K."/>
            <person name="de Jong P."/>
            <person name="Grimwood J."/>
            <person name="Chapman J.A."/>
            <person name="Shapiro H."/>
            <person name="Aerts A."/>
            <person name="Otillar R.P."/>
            <person name="Terry A.Y."/>
            <person name="Boore J.L."/>
            <person name="Grigoriev I.V."/>
            <person name="Lindberg D.R."/>
            <person name="Seaver E.C."/>
            <person name="Weisblat D.A."/>
            <person name="Putnam N.H."/>
            <person name="Rokhsar D.S."/>
        </authorList>
    </citation>
    <scope>NUCLEOTIDE SEQUENCE [LARGE SCALE GENOMIC DNA]</scope>
</reference>
<keyword evidence="4" id="KW-1185">Reference proteome</keyword>
<dbReference type="OrthoDB" id="10259572at2759"/>
<evidence type="ECO:0000256" key="2">
    <source>
        <dbReference type="SAM" id="SignalP"/>
    </source>
</evidence>
<dbReference type="OMA" id="HIDIPRH"/>
<evidence type="ECO:0000313" key="3">
    <source>
        <dbReference type="EMBL" id="ESO94119.1"/>
    </source>
</evidence>
<keyword evidence="1" id="KW-1133">Transmembrane helix</keyword>
<dbReference type="GeneID" id="20248902"/>
<evidence type="ECO:0000256" key="1">
    <source>
        <dbReference type="SAM" id="Phobius"/>
    </source>
</evidence>
<feature type="chain" id="PRO_5004717835" evidence="2">
    <location>
        <begin position="24"/>
        <end position="919"/>
    </location>
</feature>
<accession>V4BYB4</accession>
<keyword evidence="1" id="KW-0472">Membrane</keyword>
<gene>
    <name evidence="3" type="ORF">LOTGIDRAFT_232399</name>
</gene>
<name>V4BYB4_LOTGI</name>
<feature type="transmembrane region" description="Helical" evidence="1">
    <location>
        <begin position="878"/>
        <end position="899"/>
    </location>
</feature>
<organism evidence="3 4">
    <name type="scientific">Lottia gigantea</name>
    <name type="common">Giant owl limpet</name>
    <dbReference type="NCBI Taxonomy" id="225164"/>
    <lineage>
        <taxon>Eukaryota</taxon>
        <taxon>Metazoa</taxon>
        <taxon>Spiralia</taxon>
        <taxon>Lophotrochozoa</taxon>
        <taxon>Mollusca</taxon>
        <taxon>Gastropoda</taxon>
        <taxon>Patellogastropoda</taxon>
        <taxon>Lottioidea</taxon>
        <taxon>Lottiidae</taxon>
        <taxon>Lottia</taxon>
    </lineage>
</organism>
<keyword evidence="1" id="KW-0812">Transmembrane</keyword>
<dbReference type="SUPFAM" id="SSF49503">
    <property type="entry name" value="Cupredoxins"/>
    <property type="match status" value="1"/>
</dbReference>
<dbReference type="KEGG" id="lgi:LOTGIDRAFT_232399"/>
<proteinExistence type="predicted"/>
<evidence type="ECO:0000313" key="4">
    <source>
        <dbReference type="Proteomes" id="UP000030746"/>
    </source>
</evidence>
<dbReference type="EMBL" id="KB201847">
    <property type="protein sequence ID" value="ESO94119.1"/>
    <property type="molecule type" value="Genomic_DNA"/>
</dbReference>
<dbReference type="RefSeq" id="XP_009054970.1">
    <property type="nucleotide sequence ID" value="XM_009056722.1"/>
</dbReference>
<dbReference type="AlphaFoldDB" id="V4BYB4"/>
<dbReference type="HOGENOM" id="CLU_317193_0_0_1"/>
<feature type="signal peptide" evidence="2">
    <location>
        <begin position="1"/>
        <end position="23"/>
    </location>
</feature>